<reference evidence="2 3" key="1">
    <citation type="submission" date="2023-09" db="EMBL/GenBank/DDBJ databases">
        <title>Nesidiocoris tenuis whole genome shotgun sequence.</title>
        <authorList>
            <person name="Shibata T."/>
            <person name="Shimoda M."/>
            <person name="Kobayashi T."/>
            <person name="Uehara T."/>
        </authorList>
    </citation>
    <scope>NUCLEOTIDE SEQUENCE [LARGE SCALE GENOMIC DNA]</scope>
    <source>
        <strain evidence="2 3">Japan</strain>
    </source>
</reference>
<proteinExistence type="predicted"/>
<keyword evidence="3" id="KW-1185">Reference proteome</keyword>
<gene>
    <name evidence="2" type="ORF">NTJ_11059</name>
</gene>
<feature type="compositionally biased region" description="Polar residues" evidence="1">
    <location>
        <begin position="244"/>
        <end position="263"/>
    </location>
</feature>
<accession>A0ABN7B1E5</accession>
<feature type="region of interest" description="Disordered" evidence="1">
    <location>
        <begin position="80"/>
        <end position="103"/>
    </location>
</feature>
<evidence type="ECO:0000313" key="2">
    <source>
        <dbReference type="EMBL" id="BES98244.1"/>
    </source>
</evidence>
<evidence type="ECO:0008006" key="4">
    <source>
        <dbReference type="Google" id="ProtNLM"/>
    </source>
</evidence>
<feature type="compositionally biased region" description="Polar residues" evidence="1">
    <location>
        <begin position="123"/>
        <end position="208"/>
    </location>
</feature>
<evidence type="ECO:0000313" key="3">
    <source>
        <dbReference type="Proteomes" id="UP001307889"/>
    </source>
</evidence>
<name>A0ABN7B1E5_9HEMI</name>
<dbReference type="SUPFAM" id="SSF55729">
    <property type="entry name" value="Acyl-CoA N-acyltransferases (Nat)"/>
    <property type="match status" value="1"/>
</dbReference>
<dbReference type="EMBL" id="AP028917">
    <property type="protein sequence ID" value="BES98244.1"/>
    <property type="molecule type" value="Genomic_DNA"/>
</dbReference>
<dbReference type="InterPro" id="IPR016181">
    <property type="entry name" value="Acyl_CoA_acyltransferase"/>
</dbReference>
<organism evidence="2 3">
    <name type="scientific">Nesidiocoris tenuis</name>
    <dbReference type="NCBI Taxonomy" id="355587"/>
    <lineage>
        <taxon>Eukaryota</taxon>
        <taxon>Metazoa</taxon>
        <taxon>Ecdysozoa</taxon>
        <taxon>Arthropoda</taxon>
        <taxon>Hexapoda</taxon>
        <taxon>Insecta</taxon>
        <taxon>Pterygota</taxon>
        <taxon>Neoptera</taxon>
        <taxon>Paraneoptera</taxon>
        <taxon>Hemiptera</taxon>
        <taxon>Heteroptera</taxon>
        <taxon>Panheteroptera</taxon>
        <taxon>Cimicomorpha</taxon>
        <taxon>Miridae</taxon>
        <taxon>Dicyphina</taxon>
        <taxon>Nesidiocoris</taxon>
    </lineage>
</organism>
<evidence type="ECO:0000256" key="1">
    <source>
        <dbReference type="SAM" id="MobiDB-lite"/>
    </source>
</evidence>
<sequence length="442" mass="50358">MFDIRAAGLADTRELHDFFVRTLYAEEPLLRANSQNSQIPPWIEGLCAAVVPQGRSVVAVVRQSASDHRRAMQELALEQQPAEEQQPKGEQQLSFEHQPTVEKPSIEHQPPIEQQPVIVQQPTFDQQPSSEHQPPIAQQPSIEQQPPIAQQPSIEQQPPIAQQPSIEQQPPLAQQPSIEQQPPLAQQPSIEQQPPIAQQPSIEQQPAVDQQPPFAHQPPSEHQPPFEHQPPSEHQPTVERPATAEQQPAVRQQPTAEKQPTVEQQPIVEQLLKHTFKPLPNQLFCPPEDEHQAVEQFRIIGAALNDDPPQPFPFIYTNDIHDIKFQMMFEYMEKMSDVLRVAPSAVEIRLLAVDVTWRGKGVARALVEASMRATRDAGYKWVKIYCTSHFSNLLIMKMNWKRLYSLCYKDYASEIDPEIKVPPEPHTHCYLYICDLTKVDYL</sequence>
<dbReference type="CDD" id="cd04301">
    <property type="entry name" value="NAT_SF"/>
    <property type="match status" value="1"/>
</dbReference>
<dbReference type="Gene3D" id="3.40.630.30">
    <property type="match status" value="1"/>
</dbReference>
<feature type="region of interest" description="Disordered" evidence="1">
    <location>
        <begin position="122"/>
        <end position="263"/>
    </location>
</feature>
<feature type="compositionally biased region" description="Low complexity" evidence="1">
    <location>
        <begin position="80"/>
        <end position="92"/>
    </location>
</feature>
<dbReference type="Proteomes" id="UP001307889">
    <property type="component" value="Chromosome 9"/>
</dbReference>
<protein>
    <recommendedName>
        <fullName evidence="4">N-acetyltransferase domain-containing protein</fullName>
    </recommendedName>
</protein>